<accession>A0A5B9WD78</accession>
<dbReference type="Pfam" id="PF07587">
    <property type="entry name" value="PSD1"/>
    <property type="match status" value="1"/>
</dbReference>
<keyword evidence="7" id="KW-1185">Reference proteome</keyword>
<feature type="domain" description="DUF1549" evidence="3">
    <location>
        <begin position="159"/>
        <end position="371"/>
    </location>
</feature>
<gene>
    <name evidence="6" type="ORF">OJF2_71690</name>
</gene>
<protein>
    <submittedName>
        <fullName evidence="6">Planctomycete cytochrome C</fullName>
    </submittedName>
</protein>
<dbReference type="KEGG" id="agv:OJF2_71690"/>
<organism evidence="6 7">
    <name type="scientific">Aquisphaera giovannonii</name>
    <dbReference type="NCBI Taxonomy" id="406548"/>
    <lineage>
        <taxon>Bacteria</taxon>
        <taxon>Pseudomonadati</taxon>
        <taxon>Planctomycetota</taxon>
        <taxon>Planctomycetia</taxon>
        <taxon>Isosphaerales</taxon>
        <taxon>Isosphaeraceae</taxon>
        <taxon>Aquisphaera</taxon>
    </lineage>
</organism>
<feature type="domain" description="DUF1553" evidence="4">
    <location>
        <begin position="443"/>
        <end position="698"/>
    </location>
</feature>
<dbReference type="PANTHER" id="PTHR35889:SF3">
    <property type="entry name" value="F-BOX DOMAIN-CONTAINING PROTEIN"/>
    <property type="match status" value="1"/>
</dbReference>
<dbReference type="InterPro" id="IPR011444">
    <property type="entry name" value="DUF1549"/>
</dbReference>
<dbReference type="Pfam" id="PF07583">
    <property type="entry name" value="PSCyt2"/>
    <property type="match status" value="1"/>
</dbReference>
<dbReference type="OrthoDB" id="127107at2"/>
<dbReference type="InterPro" id="IPR011429">
    <property type="entry name" value="Cyt_c_Planctomycete-type"/>
</dbReference>
<evidence type="ECO:0000259" key="3">
    <source>
        <dbReference type="Pfam" id="PF07583"/>
    </source>
</evidence>
<reference evidence="6 7" key="1">
    <citation type="submission" date="2019-08" db="EMBL/GenBank/DDBJ databases">
        <title>Deep-cultivation of Planctomycetes and their phenomic and genomic characterization uncovers novel biology.</title>
        <authorList>
            <person name="Wiegand S."/>
            <person name="Jogler M."/>
            <person name="Boedeker C."/>
            <person name="Pinto D."/>
            <person name="Vollmers J."/>
            <person name="Rivas-Marin E."/>
            <person name="Kohn T."/>
            <person name="Peeters S.H."/>
            <person name="Heuer A."/>
            <person name="Rast P."/>
            <person name="Oberbeckmann S."/>
            <person name="Bunk B."/>
            <person name="Jeske O."/>
            <person name="Meyerdierks A."/>
            <person name="Storesund J.E."/>
            <person name="Kallscheuer N."/>
            <person name="Luecker S."/>
            <person name="Lage O.M."/>
            <person name="Pohl T."/>
            <person name="Merkel B.J."/>
            <person name="Hornburger P."/>
            <person name="Mueller R.-W."/>
            <person name="Bruemmer F."/>
            <person name="Labrenz M."/>
            <person name="Spormann A.M."/>
            <person name="Op den Camp H."/>
            <person name="Overmann J."/>
            <person name="Amann R."/>
            <person name="Jetten M.S.M."/>
            <person name="Mascher T."/>
            <person name="Medema M.H."/>
            <person name="Devos D.P."/>
            <person name="Kaster A.-K."/>
            <person name="Ovreas L."/>
            <person name="Rohde M."/>
            <person name="Galperin M.Y."/>
            <person name="Jogler C."/>
        </authorList>
    </citation>
    <scope>NUCLEOTIDE SEQUENCE [LARGE SCALE GENOMIC DNA]</scope>
    <source>
        <strain evidence="6 7">OJF2</strain>
    </source>
</reference>
<evidence type="ECO:0000259" key="5">
    <source>
        <dbReference type="Pfam" id="PF07635"/>
    </source>
</evidence>
<feature type="signal peptide" evidence="2">
    <location>
        <begin position="1"/>
        <end position="21"/>
    </location>
</feature>
<feature type="domain" description="Cytochrome C Planctomycete-type" evidence="5">
    <location>
        <begin position="44"/>
        <end position="97"/>
    </location>
</feature>
<feature type="chain" id="PRO_5023130747" evidence="2">
    <location>
        <begin position="22"/>
        <end position="722"/>
    </location>
</feature>
<dbReference type="InterPro" id="IPR022655">
    <property type="entry name" value="DUF1553"/>
</dbReference>
<evidence type="ECO:0000313" key="7">
    <source>
        <dbReference type="Proteomes" id="UP000324233"/>
    </source>
</evidence>
<proteinExistence type="predicted"/>
<dbReference type="Proteomes" id="UP000324233">
    <property type="component" value="Chromosome"/>
</dbReference>
<evidence type="ECO:0000256" key="2">
    <source>
        <dbReference type="SAM" id="SignalP"/>
    </source>
</evidence>
<dbReference type="AlphaFoldDB" id="A0A5B9WD78"/>
<dbReference type="PANTHER" id="PTHR35889">
    <property type="entry name" value="CYCLOINULO-OLIGOSACCHARIDE FRUCTANOTRANSFERASE-RELATED"/>
    <property type="match status" value="1"/>
</dbReference>
<name>A0A5B9WD78_9BACT</name>
<evidence type="ECO:0000259" key="4">
    <source>
        <dbReference type="Pfam" id="PF07587"/>
    </source>
</evidence>
<dbReference type="EMBL" id="CP042997">
    <property type="protein sequence ID" value="QEH38566.1"/>
    <property type="molecule type" value="Genomic_DNA"/>
</dbReference>
<evidence type="ECO:0000256" key="1">
    <source>
        <dbReference type="SAM" id="MobiDB-lite"/>
    </source>
</evidence>
<keyword evidence="2" id="KW-0732">Signal</keyword>
<feature type="region of interest" description="Disordered" evidence="1">
    <location>
        <begin position="372"/>
        <end position="399"/>
    </location>
</feature>
<dbReference type="RefSeq" id="WP_148598000.1">
    <property type="nucleotide sequence ID" value="NZ_CP042997.1"/>
</dbReference>
<dbReference type="Pfam" id="PF07635">
    <property type="entry name" value="PSCyt1"/>
    <property type="match status" value="1"/>
</dbReference>
<sequence length="722" mass="79192" precursor="true">MQRRLPALVAALCLASAIPGAAGSTPANPPEFDRDVAPVLARRCLQCHSGADPKGKLDLSRREAVLRGGEGGPAVVAGKADESPLVEQVEGEAMPPKSPLPAAERRLLRAWVESGARWGTDPIDPLRASTDRRAGRDWWSLQPVSRPTPPGTRRPAPHPIDAFVLHRLEASDLGYEPRADRRTLIRRLAFDLTGLPPTPGEVAAFEADARPDAYERLVDRLLASPRHGVRWARPWLDLARYGESNGFEFDEFRPNAWRYRDWVVDALNRDVPYDEFIRLQVAGDVLRPDDPSAIEATGFLVAGAFDTPGQNQQSEAMRRVVRQDELEDVVGTVGQAFLGITVQCARCHDHKFDPVTATDYYRLSSALSGVRHGERDLGPLEPTPAGKSRRAYAVSPREPEVTRLLARGNPATPRQPVTPGGVACLAGFPADFGLPADAKESERRARLAAWLTDPRNPLTPRVIVNRLWQAHFGTGLVETPSDLGFNGGRPSHPELLDWLASELVARGWSLKAMHRLIVTSEAYRQGSRPDPAGLRADAGDRLLWRKAPMRLEAEMVRDAMLAVSGALNERQGGPGYAEFAASQAPGTPAVLYTPVEPSGPDFDRRTLYRTWARGGRNGFLDAFDCPDPSTSTPRRPSTTTPLQALALLNDALTLRLADRMADRLRREAGAEPARQVELAYRLAFGRPPSGDERARAARIVERHGPAVLARAIFNSNEFLYVD</sequence>
<evidence type="ECO:0000313" key="6">
    <source>
        <dbReference type="EMBL" id="QEH38566.1"/>
    </source>
</evidence>